<dbReference type="PROSITE" id="PS00061">
    <property type="entry name" value="ADH_SHORT"/>
    <property type="match status" value="1"/>
</dbReference>
<dbReference type="InterPro" id="IPR002347">
    <property type="entry name" value="SDR_fam"/>
</dbReference>
<name>A0A1T5EQI3_9SPHN</name>
<dbReference type="SUPFAM" id="SSF51735">
    <property type="entry name" value="NAD(P)-binding Rossmann-fold domains"/>
    <property type="match status" value="1"/>
</dbReference>
<dbReference type="PANTHER" id="PTHR44196">
    <property type="entry name" value="DEHYDROGENASE/REDUCTASE SDR FAMILY MEMBER 7B"/>
    <property type="match status" value="1"/>
</dbReference>
<dbReference type="GO" id="GO:0016491">
    <property type="term" value="F:oxidoreductase activity"/>
    <property type="evidence" value="ECO:0007669"/>
    <property type="project" value="UniProtKB-KW"/>
</dbReference>
<dbReference type="FunFam" id="3.40.50.720:FF:000084">
    <property type="entry name" value="Short-chain dehydrogenase reductase"/>
    <property type="match status" value="1"/>
</dbReference>
<dbReference type="Gene3D" id="3.40.50.720">
    <property type="entry name" value="NAD(P)-binding Rossmann-like Domain"/>
    <property type="match status" value="1"/>
</dbReference>
<organism evidence="4 5">
    <name type="scientific">Rhizorhabdus histidinilytica</name>
    <dbReference type="NCBI Taxonomy" id="439228"/>
    <lineage>
        <taxon>Bacteria</taxon>
        <taxon>Pseudomonadati</taxon>
        <taxon>Pseudomonadota</taxon>
        <taxon>Alphaproteobacteria</taxon>
        <taxon>Sphingomonadales</taxon>
        <taxon>Sphingomonadaceae</taxon>
        <taxon>Rhizorhabdus</taxon>
    </lineage>
</organism>
<reference evidence="5" key="1">
    <citation type="submission" date="2017-02" db="EMBL/GenBank/DDBJ databases">
        <authorList>
            <person name="Varghese N."/>
            <person name="Submissions S."/>
        </authorList>
    </citation>
    <scope>NUCLEOTIDE SEQUENCE [LARGE SCALE GENOMIC DNA]</scope>
    <source>
        <strain evidence="5">UM2</strain>
    </source>
</reference>
<gene>
    <name evidence="4" type="ORF">SAMN06295920_107146</name>
</gene>
<evidence type="ECO:0000256" key="1">
    <source>
        <dbReference type="ARBA" id="ARBA00006484"/>
    </source>
</evidence>
<dbReference type="Pfam" id="PF00106">
    <property type="entry name" value="adh_short"/>
    <property type="match status" value="1"/>
</dbReference>
<evidence type="ECO:0000313" key="4">
    <source>
        <dbReference type="EMBL" id="SKB86207.1"/>
    </source>
</evidence>
<dbReference type="CDD" id="cd05233">
    <property type="entry name" value="SDR_c"/>
    <property type="match status" value="1"/>
</dbReference>
<keyword evidence="5" id="KW-1185">Reference proteome</keyword>
<dbReference type="InterPro" id="IPR020904">
    <property type="entry name" value="Sc_DH/Rdtase_CS"/>
</dbReference>
<accession>A0A1T5EQI3</accession>
<dbReference type="STRING" id="439228.SAMN06295920_107146"/>
<keyword evidence="2" id="KW-0560">Oxidoreductase</keyword>
<comment type="similarity">
    <text evidence="1 3">Belongs to the short-chain dehydrogenases/reductases (SDR) family.</text>
</comment>
<dbReference type="Proteomes" id="UP000189818">
    <property type="component" value="Unassembled WGS sequence"/>
</dbReference>
<dbReference type="AlphaFoldDB" id="A0A1T5EQI3"/>
<dbReference type="InterPro" id="IPR036291">
    <property type="entry name" value="NAD(P)-bd_dom_sf"/>
</dbReference>
<evidence type="ECO:0000256" key="2">
    <source>
        <dbReference type="ARBA" id="ARBA00023002"/>
    </source>
</evidence>
<dbReference type="GO" id="GO:0016020">
    <property type="term" value="C:membrane"/>
    <property type="evidence" value="ECO:0007669"/>
    <property type="project" value="TreeGrafter"/>
</dbReference>
<dbReference type="RefSeq" id="WP_079649243.1">
    <property type="nucleotide sequence ID" value="NZ_FUYM01000007.1"/>
</dbReference>
<proteinExistence type="inferred from homology"/>
<evidence type="ECO:0000256" key="3">
    <source>
        <dbReference type="RuleBase" id="RU000363"/>
    </source>
</evidence>
<sequence>MTGRLQGRIAVVTGASRGMGFSIAERLAAEGASVVLTARNLDELAAAAARIGPAALAIPCDIGDPASVRRLFATVRERFDGLDILINNAALASPNPIEEADDASVQLEVAVNILGPLYCCREAIPLMRARGGGDIVNISSESVRHPYPHLTLYAATKSALETFSAGLQGEVADDRIRVTVYRSGNVRGTFSRNWSDEARARARTAARDRGFYHQSGAQIEPEIPAGMIADLLALPFEAQVDLIELRGIQPSSKTIAAREAMDPSKV</sequence>
<dbReference type="EMBL" id="FUYM01000007">
    <property type="protein sequence ID" value="SKB86207.1"/>
    <property type="molecule type" value="Genomic_DNA"/>
</dbReference>
<dbReference type="PRINTS" id="PR00080">
    <property type="entry name" value="SDRFAMILY"/>
</dbReference>
<dbReference type="PRINTS" id="PR00081">
    <property type="entry name" value="GDHRDH"/>
</dbReference>
<dbReference type="PANTHER" id="PTHR44196:SF1">
    <property type="entry name" value="DEHYDROGENASE_REDUCTASE SDR FAMILY MEMBER 7B"/>
    <property type="match status" value="1"/>
</dbReference>
<evidence type="ECO:0000313" key="5">
    <source>
        <dbReference type="Proteomes" id="UP000189818"/>
    </source>
</evidence>
<dbReference type="OrthoDB" id="9810734at2"/>
<protein>
    <submittedName>
        <fullName evidence="4">NADP-dependent 3-hydroxy acid dehydrogenase YdfG</fullName>
    </submittedName>
</protein>